<dbReference type="AlphaFoldDB" id="A0AAP0JFA9"/>
<dbReference type="InterPro" id="IPR043502">
    <property type="entry name" value="DNA/RNA_pol_sf"/>
</dbReference>
<dbReference type="Proteomes" id="UP001419268">
    <property type="component" value="Unassembled WGS sequence"/>
</dbReference>
<sequence>MIDWPTPQSVIDIRGFLGLAGYYQRFVCNFSKIVTPITRLTQKDVKFDWNEKFNVTFKILKERLTRAPILVLPESKKGMMVNIDASQVGLGCVLMQGDDAIAYAYRQLKIHKKNYPMHDLELAAIVFALKIWLHYLYGERDSPYSLITRV</sequence>
<dbReference type="Pfam" id="PF17919">
    <property type="entry name" value="RT_RNaseH_2"/>
    <property type="match status" value="1"/>
</dbReference>
<dbReference type="SUPFAM" id="SSF56672">
    <property type="entry name" value="DNA/RNA polymerases"/>
    <property type="match status" value="1"/>
</dbReference>
<dbReference type="FunFam" id="3.30.70.270:FF:000020">
    <property type="entry name" value="Transposon Tf2-6 polyprotein-like Protein"/>
    <property type="match status" value="1"/>
</dbReference>
<feature type="domain" description="Reverse transcriptase/retrotransposon-derived protein RNase H-like" evidence="1">
    <location>
        <begin position="49"/>
        <end position="139"/>
    </location>
</feature>
<dbReference type="Gene3D" id="3.30.70.270">
    <property type="match status" value="1"/>
</dbReference>
<evidence type="ECO:0000313" key="2">
    <source>
        <dbReference type="EMBL" id="KAK9132762.1"/>
    </source>
</evidence>
<comment type="caution">
    <text evidence="2">The sequence shown here is derived from an EMBL/GenBank/DDBJ whole genome shotgun (WGS) entry which is preliminary data.</text>
</comment>
<proteinExistence type="predicted"/>
<name>A0AAP0JFA9_9MAGN</name>
<evidence type="ECO:0000313" key="3">
    <source>
        <dbReference type="Proteomes" id="UP001419268"/>
    </source>
</evidence>
<dbReference type="InterPro" id="IPR043128">
    <property type="entry name" value="Rev_trsase/Diguanyl_cyclase"/>
</dbReference>
<gene>
    <name evidence="2" type="ORF">Scep_012290</name>
</gene>
<dbReference type="EMBL" id="JBBNAG010000005">
    <property type="protein sequence ID" value="KAK9132762.1"/>
    <property type="molecule type" value="Genomic_DNA"/>
</dbReference>
<dbReference type="InterPro" id="IPR041577">
    <property type="entry name" value="RT_RNaseH_2"/>
</dbReference>
<protein>
    <recommendedName>
        <fullName evidence="1">Reverse transcriptase/retrotransposon-derived protein RNase H-like domain-containing protein</fullName>
    </recommendedName>
</protein>
<organism evidence="2 3">
    <name type="scientific">Stephania cephalantha</name>
    <dbReference type="NCBI Taxonomy" id="152367"/>
    <lineage>
        <taxon>Eukaryota</taxon>
        <taxon>Viridiplantae</taxon>
        <taxon>Streptophyta</taxon>
        <taxon>Embryophyta</taxon>
        <taxon>Tracheophyta</taxon>
        <taxon>Spermatophyta</taxon>
        <taxon>Magnoliopsida</taxon>
        <taxon>Ranunculales</taxon>
        <taxon>Menispermaceae</taxon>
        <taxon>Menispermoideae</taxon>
        <taxon>Cissampelideae</taxon>
        <taxon>Stephania</taxon>
    </lineage>
</organism>
<accession>A0AAP0JFA9</accession>
<dbReference type="PANTHER" id="PTHR34072">
    <property type="entry name" value="ENZYMATIC POLYPROTEIN-RELATED"/>
    <property type="match status" value="1"/>
</dbReference>
<evidence type="ECO:0000259" key="1">
    <source>
        <dbReference type="Pfam" id="PF17919"/>
    </source>
</evidence>
<reference evidence="2 3" key="1">
    <citation type="submission" date="2024-01" db="EMBL/GenBank/DDBJ databases">
        <title>Genome assemblies of Stephania.</title>
        <authorList>
            <person name="Yang L."/>
        </authorList>
    </citation>
    <scope>NUCLEOTIDE SEQUENCE [LARGE SCALE GENOMIC DNA]</scope>
    <source>
        <strain evidence="2">JXDWG</strain>
        <tissue evidence="2">Leaf</tissue>
    </source>
</reference>
<dbReference type="PANTHER" id="PTHR34072:SF52">
    <property type="entry name" value="RIBONUCLEASE H"/>
    <property type="match status" value="1"/>
</dbReference>
<keyword evidence="3" id="KW-1185">Reference proteome</keyword>